<dbReference type="Proteomes" id="UP000663929">
    <property type="component" value="Chromosome"/>
</dbReference>
<dbReference type="AlphaFoldDB" id="A0A8A4TU05"/>
<dbReference type="KEGG" id="scor:J3U87_30905"/>
<dbReference type="InterPro" id="IPR037522">
    <property type="entry name" value="HD_GYP_dom"/>
</dbReference>
<evidence type="ECO:0000313" key="3">
    <source>
        <dbReference type="Proteomes" id="UP000663929"/>
    </source>
</evidence>
<proteinExistence type="predicted"/>
<accession>A0A8A4TU05</accession>
<dbReference type="SMART" id="SM00471">
    <property type="entry name" value="HDc"/>
    <property type="match status" value="1"/>
</dbReference>
<dbReference type="PANTHER" id="PTHR43155">
    <property type="entry name" value="CYCLIC DI-GMP PHOSPHODIESTERASE PA4108-RELATED"/>
    <property type="match status" value="1"/>
</dbReference>
<dbReference type="Pfam" id="PF13487">
    <property type="entry name" value="HD_5"/>
    <property type="match status" value="1"/>
</dbReference>
<dbReference type="CDD" id="cd00077">
    <property type="entry name" value="HDc"/>
    <property type="match status" value="1"/>
</dbReference>
<dbReference type="RefSeq" id="WP_237379646.1">
    <property type="nucleotide sequence ID" value="NZ_CP071793.1"/>
</dbReference>
<dbReference type="Gene3D" id="3.30.450.40">
    <property type="match status" value="1"/>
</dbReference>
<dbReference type="InterPro" id="IPR003018">
    <property type="entry name" value="GAF"/>
</dbReference>
<dbReference type="Gene3D" id="1.10.3210.10">
    <property type="entry name" value="Hypothetical protein af1432"/>
    <property type="match status" value="2"/>
</dbReference>
<dbReference type="SUPFAM" id="SSF109604">
    <property type="entry name" value="HD-domain/PDEase-like"/>
    <property type="match status" value="2"/>
</dbReference>
<evidence type="ECO:0000259" key="1">
    <source>
        <dbReference type="PROSITE" id="PS51832"/>
    </source>
</evidence>
<dbReference type="InterPro" id="IPR003607">
    <property type="entry name" value="HD/PDEase_dom"/>
</dbReference>
<dbReference type="Pfam" id="PF01590">
    <property type="entry name" value="GAF"/>
    <property type="match status" value="1"/>
</dbReference>
<dbReference type="InterPro" id="IPR029016">
    <property type="entry name" value="GAF-like_dom_sf"/>
</dbReference>
<keyword evidence="3" id="KW-1185">Reference proteome</keyword>
<protein>
    <submittedName>
        <fullName evidence="2">GAF domain-containing protein</fullName>
    </submittedName>
</protein>
<sequence length="561" mass="63538">MEIGLRKRIERLELLHRVAIALSAEQDKDRLVEMILEEAKKLCNADAGTLYLRTQDDHLRFAILRTESLGLSLGGSTGKPIDLPPIPLYDPESGKPNHRNIASYSALVKQSINIPDAYHHQGFDFSGTKAFDSHNGYRSTSFLTIPLVNYEGLVVGVLQLINATDPQSGTVIAFSRELQDFVETLAYQAAIALDNQLLLDGQKALMESFIKLIATAIDAKSPYTGGHCERVPVITEMLAKAACDCSEGPLSEFHMDEKDWYEMRIAAWMHDCGKVVTPVHVMDKATKLETIFDRIDMVRARFEVLRRDAELAYLRALHAREGDPDSLRAAYDAELKRLDDDLAFLEKANEGGEFLAKEVQDRIREIGNRPYREGGELRTLLTKEEIENLCIAKGTLTPEERIVINGHMVQTIKMLEALPWPRYLRRVPEIAGGHHEKMDGSGYPKGLYAGDMSIPARIMAIADVFEALTAQDRPYKKGKTLSETMRIMGFMKRDNHLDPDLFNLFVRSGIYREYGNRYLPQELIDEIDETALLAIEPKPFELPSKDERFKRRDSFLPEYCF</sequence>
<gene>
    <name evidence="2" type="ORF">J3U87_30905</name>
</gene>
<dbReference type="PANTHER" id="PTHR43155:SF2">
    <property type="entry name" value="CYCLIC DI-GMP PHOSPHODIESTERASE PA4108"/>
    <property type="match status" value="1"/>
</dbReference>
<feature type="domain" description="HD-GYP" evidence="1">
    <location>
        <begin position="319"/>
        <end position="521"/>
    </location>
</feature>
<reference evidence="2" key="1">
    <citation type="submission" date="2021-03" db="EMBL/GenBank/DDBJ databases">
        <title>Acanthopleuribacteraceae sp. M133.</title>
        <authorList>
            <person name="Wang G."/>
        </authorList>
    </citation>
    <scope>NUCLEOTIDE SEQUENCE</scope>
    <source>
        <strain evidence="2">M133</strain>
    </source>
</reference>
<dbReference type="PROSITE" id="PS51832">
    <property type="entry name" value="HD_GYP"/>
    <property type="match status" value="1"/>
</dbReference>
<organism evidence="2 3">
    <name type="scientific">Sulfidibacter corallicola</name>
    <dbReference type="NCBI Taxonomy" id="2818388"/>
    <lineage>
        <taxon>Bacteria</taxon>
        <taxon>Pseudomonadati</taxon>
        <taxon>Acidobacteriota</taxon>
        <taxon>Holophagae</taxon>
        <taxon>Acanthopleuribacterales</taxon>
        <taxon>Acanthopleuribacteraceae</taxon>
        <taxon>Sulfidibacter</taxon>
    </lineage>
</organism>
<name>A0A8A4TU05_SULCO</name>
<dbReference type="SUPFAM" id="SSF55781">
    <property type="entry name" value="GAF domain-like"/>
    <property type="match status" value="1"/>
</dbReference>
<evidence type="ECO:0000313" key="2">
    <source>
        <dbReference type="EMBL" id="QTD50015.1"/>
    </source>
</evidence>
<dbReference type="SMART" id="SM00065">
    <property type="entry name" value="GAF"/>
    <property type="match status" value="1"/>
</dbReference>
<dbReference type="EMBL" id="CP071793">
    <property type="protein sequence ID" value="QTD50015.1"/>
    <property type="molecule type" value="Genomic_DNA"/>
</dbReference>